<reference evidence="2" key="1">
    <citation type="journal article" date="2019" name="Int. J. Syst. Evol. Microbiol.">
        <title>The Global Catalogue of Microorganisms (GCM) 10K type strain sequencing project: providing services to taxonomists for standard genome sequencing and annotation.</title>
        <authorList>
            <consortium name="The Broad Institute Genomics Platform"/>
            <consortium name="The Broad Institute Genome Sequencing Center for Infectious Disease"/>
            <person name="Wu L."/>
            <person name="Ma J."/>
        </authorList>
    </citation>
    <scope>NUCLEOTIDE SEQUENCE [LARGE SCALE GENOMIC DNA]</scope>
    <source>
        <strain evidence="2">XZYJT-10</strain>
    </source>
</reference>
<evidence type="ECO:0000313" key="1">
    <source>
        <dbReference type="EMBL" id="MFC7276338.1"/>
    </source>
</evidence>
<sequence length="72" mass="7921">MYVVDCATGEVLYLSRIDMSVSYVSASPRQFAECLRVFASEVTAGADDPDDPGFWVNVLFDVANGDYSEQDD</sequence>
<dbReference type="Proteomes" id="UP001596548">
    <property type="component" value="Unassembled WGS sequence"/>
</dbReference>
<keyword evidence="2" id="KW-1185">Reference proteome</keyword>
<organism evidence="1 2">
    <name type="scientific">Paractinoplanes rhizophilus</name>
    <dbReference type="NCBI Taxonomy" id="1416877"/>
    <lineage>
        <taxon>Bacteria</taxon>
        <taxon>Bacillati</taxon>
        <taxon>Actinomycetota</taxon>
        <taxon>Actinomycetes</taxon>
        <taxon>Micromonosporales</taxon>
        <taxon>Micromonosporaceae</taxon>
        <taxon>Paractinoplanes</taxon>
    </lineage>
</organism>
<gene>
    <name evidence="1" type="ORF">ACFQS1_20285</name>
</gene>
<name>A0ABW2HT36_9ACTN</name>
<comment type="caution">
    <text evidence="1">The sequence shown here is derived from an EMBL/GenBank/DDBJ whole genome shotgun (WGS) entry which is preliminary data.</text>
</comment>
<accession>A0ABW2HT36</accession>
<dbReference type="EMBL" id="JBHTBJ010000014">
    <property type="protein sequence ID" value="MFC7276338.1"/>
    <property type="molecule type" value="Genomic_DNA"/>
</dbReference>
<proteinExistence type="predicted"/>
<evidence type="ECO:0000313" key="2">
    <source>
        <dbReference type="Proteomes" id="UP001596548"/>
    </source>
</evidence>
<dbReference type="RefSeq" id="WP_378970790.1">
    <property type="nucleotide sequence ID" value="NZ_JBHTBJ010000014.1"/>
</dbReference>
<protein>
    <submittedName>
        <fullName evidence="1">Uncharacterized protein</fullName>
    </submittedName>
</protein>